<feature type="region of interest" description="Disordered" evidence="1">
    <location>
        <begin position="240"/>
        <end position="288"/>
    </location>
</feature>
<feature type="region of interest" description="Disordered" evidence="1">
    <location>
        <begin position="105"/>
        <end position="224"/>
    </location>
</feature>
<feature type="compositionally biased region" description="Polar residues" evidence="1">
    <location>
        <begin position="206"/>
        <end position="220"/>
    </location>
</feature>
<feature type="compositionally biased region" description="Polar residues" evidence="1">
    <location>
        <begin position="13"/>
        <end position="24"/>
    </location>
</feature>
<proteinExistence type="predicted"/>
<comment type="caution">
    <text evidence="2">The sequence shown here is derived from an EMBL/GenBank/DDBJ whole genome shotgun (WGS) entry which is preliminary data.</text>
</comment>
<evidence type="ECO:0000313" key="2">
    <source>
        <dbReference type="EMBL" id="CCG83944.1"/>
    </source>
</evidence>
<feature type="compositionally biased region" description="Basic residues" evidence="1">
    <location>
        <begin position="1"/>
        <end position="12"/>
    </location>
</feature>
<dbReference type="EMBL" id="CAHR02000190">
    <property type="protein sequence ID" value="CCG83944.1"/>
    <property type="molecule type" value="Genomic_DNA"/>
</dbReference>
<accession>R4XKV2</accession>
<feature type="compositionally biased region" description="Basic and acidic residues" evidence="1">
    <location>
        <begin position="257"/>
        <end position="269"/>
    </location>
</feature>
<feature type="compositionally biased region" description="Low complexity" evidence="1">
    <location>
        <begin position="240"/>
        <end position="253"/>
    </location>
</feature>
<keyword evidence="3" id="KW-1185">Reference proteome</keyword>
<dbReference type="AlphaFoldDB" id="R4XKV2"/>
<feature type="compositionally biased region" description="Polar residues" evidence="1">
    <location>
        <begin position="172"/>
        <end position="196"/>
    </location>
</feature>
<reference evidence="2 3" key="1">
    <citation type="journal article" date="2013" name="MBio">
        <title>Genome sequencing of the plant pathogen Taphrina deformans, the causal agent of peach leaf curl.</title>
        <authorList>
            <person name="Cisse O.H."/>
            <person name="Almeida J.M.G.C.F."/>
            <person name="Fonseca A."/>
            <person name="Kumar A.A."/>
            <person name="Salojaervi J."/>
            <person name="Overmyer K."/>
            <person name="Hauser P.M."/>
            <person name="Pagni M."/>
        </authorList>
    </citation>
    <scope>NUCLEOTIDE SEQUENCE [LARGE SCALE GENOMIC DNA]</scope>
    <source>
        <strain evidence="3">PYCC 5710 / ATCC 11124 / CBS 356.35 / IMI 108563 / JCM 9778 / NBRC 8474</strain>
    </source>
</reference>
<name>R4XKV2_TAPDE</name>
<organism evidence="2 3">
    <name type="scientific">Taphrina deformans (strain PYCC 5710 / ATCC 11124 / CBS 356.35 / IMI 108563 / JCM 9778 / NBRC 8474)</name>
    <name type="common">Peach leaf curl fungus</name>
    <name type="synonym">Lalaria deformans</name>
    <dbReference type="NCBI Taxonomy" id="1097556"/>
    <lineage>
        <taxon>Eukaryota</taxon>
        <taxon>Fungi</taxon>
        <taxon>Dikarya</taxon>
        <taxon>Ascomycota</taxon>
        <taxon>Taphrinomycotina</taxon>
        <taxon>Taphrinomycetes</taxon>
        <taxon>Taphrinales</taxon>
        <taxon>Taphrinaceae</taxon>
        <taxon>Taphrina</taxon>
    </lineage>
</organism>
<dbReference type="Proteomes" id="UP000013776">
    <property type="component" value="Unassembled WGS sequence"/>
</dbReference>
<gene>
    <name evidence="2" type="ORF">TAPDE_004285</name>
</gene>
<feature type="compositionally biased region" description="Polar residues" evidence="1">
    <location>
        <begin position="106"/>
        <end position="130"/>
    </location>
</feature>
<evidence type="ECO:0000256" key="1">
    <source>
        <dbReference type="SAM" id="MobiDB-lite"/>
    </source>
</evidence>
<protein>
    <submittedName>
        <fullName evidence="2">Uncharacterized protein</fullName>
    </submittedName>
</protein>
<feature type="region of interest" description="Disordered" evidence="1">
    <location>
        <begin position="1"/>
        <end position="33"/>
    </location>
</feature>
<evidence type="ECO:0000313" key="3">
    <source>
        <dbReference type="Proteomes" id="UP000013776"/>
    </source>
</evidence>
<dbReference type="VEuPathDB" id="FungiDB:TAPDE_004285"/>
<sequence length="288" mass="31250">MSSTPLRKRRQSIRSPQRRLQGSKNPHETSFDPFLSTVESEDATILKQTLLAQLNARVSADNSNPFVFGQSTGKDDGLGTKRYDGKHDKIFKSMKSIAALRISDNLGPSMSRSQSKQDLSKTGSLASTSVKRADLGDHPVATPSKRRKIESVKPSPSALPKLSFNFDKARAPQQQSTASITTAMSKLSTPSIQKSPARQGIFKSPSRANLTTDGGSSARPQQGHLATTALRTTVTSVTSSALPLPLPSSYSAPCGPDQKRLQKRQEQRKKGTVQRMLAKTALPRPGWK</sequence>